<keyword evidence="3" id="KW-1185">Reference proteome</keyword>
<name>A0ABP7NI86_9MICO</name>
<keyword evidence="1" id="KW-1133">Transmembrane helix</keyword>
<evidence type="ECO:0000313" key="3">
    <source>
        <dbReference type="Proteomes" id="UP001501591"/>
    </source>
</evidence>
<dbReference type="EMBL" id="BAABCP010000002">
    <property type="protein sequence ID" value="GAA3947744.1"/>
    <property type="molecule type" value="Genomic_DNA"/>
</dbReference>
<keyword evidence="1" id="KW-0472">Membrane</keyword>
<dbReference type="RefSeq" id="WP_344820223.1">
    <property type="nucleotide sequence ID" value="NZ_BAABCP010000002.1"/>
</dbReference>
<organism evidence="2 3">
    <name type="scientific">Microbacterium soli</name>
    <dbReference type="NCBI Taxonomy" id="446075"/>
    <lineage>
        <taxon>Bacteria</taxon>
        <taxon>Bacillati</taxon>
        <taxon>Actinomycetota</taxon>
        <taxon>Actinomycetes</taxon>
        <taxon>Micrococcales</taxon>
        <taxon>Microbacteriaceae</taxon>
        <taxon>Microbacterium</taxon>
    </lineage>
</organism>
<feature type="transmembrane region" description="Helical" evidence="1">
    <location>
        <begin position="21"/>
        <end position="44"/>
    </location>
</feature>
<comment type="caution">
    <text evidence="2">The sequence shown here is derived from an EMBL/GenBank/DDBJ whole genome shotgun (WGS) entry which is preliminary data.</text>
</comment>
<evidence type="ECO:0000256" key="1">
    <source>
        <dbReference type="SAM" id="Phobius"/>
    </source>
</evidence>
<dbReference type="Proteomes" id="UP001501591">
    <property type="component" value="Unassembled WGS sequence"/>
</dbReference>
<feature type="transmembrane region" description="Helical" evidence="1">
    <location>
        <begin position="50"/>
        <end position="71"/>
    </location>
</feature>
<protein>
    <recommendedName>
        <fullName evidence="4">Holin</fullName>
    </recommendedName>
</protein>
<reference evidence="3" key="1">
    <citation type="journal article" date="2019" name="Int. J. Syst. Evol. Microbiol.">
        <title>The Global Catalogue of Microorganisms (GCM) 10K type strain sequencing project: providing services to taxonomists for standard genome sequencing and annotation.</title>
        <authorList>
            <consortium name="The Broad Institute Genomics Platform"/>
            <consortium name="The Broad Institute Genome Sequencing Center for Infectious Disease"/>
            <person name="Wu L."/>
            <person name="Ma J."/>
        </authorList>
    </citation>
    <scope>NUCLEOTIDE SEQUENCE [LARGE SCALE GENOMIC DNA]</scope>
    <source>
        <strain evidence="3">JCM 17024</strain>
    </source>
</reference>
<sequence>MSTPTPDQLGSIITSARARRTIYAVYVLGIIIIGAVQVGFAAAQVGQPDWLTVALAVAAYLGVPVGGLAAANAVTVSAPSRDQILADFAQLDLDEQNADIQAAIARVNH</sequence>
<accession>A0ABP7NI86</accession>
<evidence type="ECO:0008006" key="4">
    <source>
        <dbReference type="Google" id="ProtNLM"/>
    </source>
</evidence>
<proteinExistence type="predicted"/>
<gene>
    <name evidence="2" type="ORF">GCM10022383_26940</name>
</gene>
<keyword evidence="1" id="KW-0812">Transmembrane</keyword>
<evidence type="ECO:0000313" key="2">
    <source>
        <dbReference type="EMBL" id="GAA3947744.1"/>
    </source>
</evidence>